<dbReference type="Proteomes" id="UP001562354">
    <property type="component" value="Unassembled WGS sequence"/>
</dbReference>
<feature type="compositionally biased region" description="Low complexity" evidence="1">
    <location>
        <begin position="285"/>
        <end position="295"/>
    </location>
</feature>
<proteinExistence type="predicted"/>
<feature type="region of interest" description="Disordered" evidence="1">
    <location>
        <begin position="258"/>
        <end position="302"/>
    </location>
</feature>
<comment type="caution">
    <text evidence="2">The sequence shown here is derived from an EMBL/GenBank/DDBJ whole genome shotgun (WGS) entry which is preliminary data.</text>
</comment>
<gene>
    <name evidence="2" type="ORF">AAFC00_001186</name>
</gene>
<keyword evidence="3" id="KW-1185">Reference proteome</keyword>
<sequence>MFTGIGAVSLASYVDPTKPRLRPEPPTSVDLPNYSLVAGNGTKEWNSETARPDFRRRYVQLKKPSDINGQLLQDFNFQIQKPAPVNDLVPRDRDGRNYLPYSQDSTTAPLAESAQKHLAAWEARDQELKLDNDIAYRIVCRAKLPEGLERVRLASFRNFFSALEGMSEHWETDLDHYFIAGEDNYQEASFPPGSPGLDSISENEEPKSPSVRSDGSGDAIMTNGGAPKTMLNGFRSDGSQFIFSSSDKDTMANAQNSEELPISPTSLTGALNSNGDFPFRPPPVRSSSMDSNSSSEADIPMPMYKGRRISSGIKMPGLYRTETVKGFLEAAIFNFNCKLIPPRAPAILTVSGVRVPIRHQTFLVQRIPADRTVAKQGIAEGPVMGAFVRQDIEAYSAGGVAQRTERLRLDLLKEMGCLLHLAQERRREGREERTWDKPSPTKGGHWFSEMASDNSRPEDSPSELQTEEERVAAIEAAAERRRNKKVKTKYDVWKEMLPQRRLWDPRIKYTAIGKEPGSDWDEVYMLSSMYHHVSVVKLRVHGAYIDYITDGRMPESLPEDPEWCRPVMQRSEWFDLFNRTQRVEAFRCLWGALCYLNRQPPTTTA</sequence>
<dbReference type="GeneID" id="95974889"/>
<dbReference type="EMBL" id="JBFMKM010000003">
    <property type="protein sequence ID" value="KAL1310966.1"/>
    <property type="molecule type" value="Genomic_DNA"/>
</dbReference>
<accession>A0ABR3PN27</accession>
<organism evidence="2 3">
    <name type="scientific">Neodothiora populina</name>
    <dbReference type="NCBI Taxonomy" id="2781224"/>
    <lineage>
        <taxon>Eukaryota</taxon>
        <taxon>Fungi</taxon>
        <taxon>Dikarya</taxon>
        <taxon>Ascomycota</taxon>
        <taxon>Pezizomycotina</taxon>
        <taxon>Dothideomycetes</taxon>
        <taxon>Dothideomycetidae</taxon>
        <taxon>Dothideales</taxon>
        <taxon>Dothioraceae</taxon>
        <taxon>Neodothiora</taxon>
    </lineage>
</organism>
<feature type="compositionally biased region" description="Polar residues" evidence="1">
    <location>
        <begin position="258"/>
        <end position="275"/>
    </location>
</feature>
<reference evidence="2 3" key="1">
    <citation type="submission" date="2024-07" db="EMBL/GenBank/DDBJ databases">
        <title>Draft sequence of the Neodothiora populina.</title>
        <authorList>
            <person name="Drown D.D."/>
            <person name="Schuette U.S."/>
            <person name="Buechlein A.B."/>
            <person name="Rusch D.R."/>
            <person name="Winton L.W."/>
            <person name="Adams G.A."/>
        </authorList>
    </citation>
    <scope>NUCLEOTIDE SEQUENCE [LARGE SCALE GENOMIC DNA]</scope>
    <source>
        <strain evidence="2 3">CPC 39397</strain>
    </source>
</reference>
<evidence type="ECO:0000313" key="3">
    <source>
        <dbReference type="Proteomes" id="UP001562354"/>
    </source>
</evidence>
<evidence type="ECO:0000256" key="1">
    <source>
        <dbReference type="SAM" id="MobiDB-lite"/>
    </source>
</evidence>
<name>A0ABR3PN27_9PEZI</name>
<protein>
    <submittedName>
        <fullName evidence="2">Uncharacterized protein</fullName>
    </submittedName>
</protein>
<evidence type="ECO:0000313" key="2">
    <source>
        <dbReference type="EMBL" id="KAL1310966.1"/>
    </source>
</evidence>
<dbReference type="RefSeq" id="XP_069203815.1">
    <property type="nucleotide sequence ID" value="XM_069340347.1"/>
</dbReference>
<feature type="region of interest" description="Disordered" evidence="1">
    <location>
        <begin position="428"/>
        <end position="468"/>
    </location>
</feature>
<feature type="region of interest" description="Disordered" evidence="1">
    <location>
        <begin position="185"/>
        <end position="231"/>
    </location>
</feature>